<name>A0ACC0ZLG5_9ROSI</name>
<protein>
    <submittedName>
        <fullName evidence="1">Uncharacterized protein</fullName>
    </submittedName>
</protein>
<organism evidence="1 2">
    <name type="scientific">Pistacia integerrima</name>
    <dbReference type="NCBI Taxonomy" id="434235"/>
    <lineage>
        <taxon>Eukaryota</taxon>
        <taxon>Viridiplantae</taxon>
        <taxon>Streptophyta</taxon>
        <taxon>Embryophyta</taxon>
        <taxon>Tracheophyta</taxon>
        <taxon>Spermatophyta</taxon>
        <taxon>Magnoliopsida</taxon>
        <taxon>eudicotyledons</taxon>
        <taxon>Gunneridae</taxon>
        <taxon>Pentapetalae</taxon>
        <taxon>rosids</taxon>
        <taxon>malvids</taxon>
        <taxon>Sapindales</taxon>
        <taxon>Anacardiaceae</taxon>
        <taxon>Pistacia</taxon>
    </lineage>
</organism>
<evidence type="ECO:0000313" key="2">
    <source>
        <dbReference type="Proteomes" id="UP001163603"/>
    </source>
</evidence>
<dbReference type="Proteomes" id="UP001163603">
    <property type="component" value="Chromosome 1"/>
</dbReference>
<gene>
    <name evidence="1" type="ORF">Pint_02654</name>
</gene>
<reference evidence="2" key="1">
    <citation type="journal article" date="2023" name="G3 (Bethesda)">
        <title>Genome assembly and association tests identify interacting loci associated with vigor, precocity, and sex in interspecific pistachio rootstocks.</title>
        <authorList>
            <person name="Palmer W."/>
            <person name="Jacygrad E."/>
            <person name="Sagayaradj S."/>
            <person name="Cavanaugh K."/>
            <person name="Han R."/>
            <person name="Bertier L."/>
            <person name="Beede B."/>
            <person name="Kafkas S."/>
            <person name="Golino D."/>
            <person name="Preece J."/>
            <person name="Michelmore R."/>
        </authorList>
    </citation>
    <scope>NUCLEOTIDE SEQUENCE [LARGE SCALE GENOMIC DNA]</scope>
</reference>
<proteinExistence type="predicted"/>
<keyword evidence="2" id="KW-1185">Reference proteome</keyword>
<evidence type="ECO:0000313" key="1">
    <source>
        <dbReference type="EMBL" id="KAJ0053626.1"/>
    </source>
</evidence>
<accession>A0ACC0ZLG5</accession>
<dbReference type="EMBL" id="CM047736">
    <property type="protein sequence ID" value="KAJ0053626.1"/>
    <property type="molecule type" value="Genomic_DNA"/>
</dbReference>
<sequence length="31" mass="3781">MERSSSCIYCWSFVLLPSLSCWLLHFRKQCR</sequence>
<comment type="caution">
    <text evidence="1">The sequence shown here is derived from an EMBL/GenBank/DDBJ whole genome shotgun (WGS) entry which is preliminary data.</text>
</comment>